<dbReference type="SUPFAM" id="SSF53474">
    <property type="entry name" value="alpha/beta-Hydrolases"/>
    <property type="match status" value="1"/>
</dbReference>
<dbReference type="InterPro" id="IPR013595">
    <property type="entry name" value="Pept_S33_TAP-like_C"/>
</dbReference>
<dbReference type="Pfam" id="PF08386">
    <property type="entry name" value="Abhydrolase_4"/>
    <property type="match status" value="1"/>
</dbReference>
<evidence type="ECO:0000313" key="2">
    <source>
        <dbReference type="EMBL" id="MBA8815853.1"/>
    </source>
</evidence>
<evidence type="ECO:0000259" key="1">
    <source>
        <dbReference type="Pfam" id="PF08386"/>
    </source>
</evidence>
<gene>
    <name evidence="2" type="ORF">FHX48_000905</name>
</gene>
<comment type="caution">
    <text evidence="2">The sequence shown here is derived from an EMBL/GenBank/DDBJ whole genome shotgun (WGS) entry which is preliminary data.</text>
</comment>
<organism evidence="2 3">
    <name type="scientific">Microbacterium halimionae</name>
    <dbReference type="NCBI Taxonomy" id="1526413"/>
    <lineage>
        <taxon>Bacteria</taxon>
        <taxon>Bacillati</taxon>
        <taxon>Actinomycetota</taxon>
        <taxon>Actinomycetes</taxon>
        <taxon>Micrococcales</taxon>
        <taxon>Microbacteriaceae</taxon>
        <taxon>Microbacterium</taxon>
    </lineage>
</organism>
<protein>
    <submittedName>
        <fullName evidence="2">Pimeloyl-ACP methyl ester carboxylesterase</fullName>
    </submittedName>
</protein>
<sequence length="220" mass="22890">MADTQIFEPDARAIPYAIEGNGAAVVLIAGQGLNIDSLGTLAHSVAAEDFTLVRIGSRRPSDAAVSMRDIAQDVIDVMDHLKVADAWVGGHGFGGSVAREVAVDYAARVNGLLLLGVESADQSGGLDVALIPEHLRDVDVAELQGAAREASDLAPLADGIPVLVIQATEDPITPAANGDALQAAAPDRVSVVRVEGAAHMFPVTHIGEASWAIEDYLDWD</sequence>
<feature type="domain" description="Peptidase S33 tripeptidyl aminopeptidase-like C-terminal" evidence="1">
    <location>
        <begin position="151"/>
        <end position="202"/>
    </location>
</feature>
<keyword evidence="3" id="KW-1185">Reference proteome</keyword>
<dbReference type="Proteomes" id="UP000526083">
    <property type="component" value="Unassembled WGS sequence"/>
</dbReference>
<dbReference type="RefSeq" id="WP_167048965.1">
    <property type="nucleotide sequence ID" value="NZ_JAAOZB010000002.1"/>
</dbReference>
<dbReference type="Gene3D" id="3.40.50.1820">
    <property type="entry name" value="alpha/beta hydrolase"/>
    <property type="match status" value="2"/>
</dbReference>
<dbReference type="PANTHER" id="PTHR43433">
    <property type="entry name" value="HYDROLASE, ALPHA/BETA FOLD FAMILY PROTEIN"/>
    <property type="match status" value="1"/>
</dbReference>
<dbReference type="PANTHER" id="PTHR43433:SF5">
    <property type="entry name" value="AB HYDROLASE-1 DOMAIN-CONTAINING PROTEIN"/>
    <property type="match status" value="1"/>
</dbReference>
<dbReference type="AlphaFoldDB" id="A0A7W3JN89"/>
<dbReference type="InterPro" id="IPR029058">
    <property type="entry name" value="AB_hydrolase_fold"/>
</dbReference>
<reference evidence="2 3" key="1">
    <citation type="submission" date="2020-07" db="EMBL/GenBank/DDBJ databases">
        <title>Sequencing the genomes of 1000 actinobacteria strains.</title>
        <authorList>
            <person name="Klenk H.-P."/>
        </authorList>
    </citation>
    <scope>NUCLEOTIDE SEQUENCE [LARGE SCALE GENOMIC DNA]</scope>
    <source>
        <strain evidence="2 3">DSM 27576</strain>
    </source>
</reference>
<dbReference type="InterPro" id="IPR050471">
    <property type="entry name" value="AB_hydrolase"/>
</dbReference>
<accession>A0A7W3JN89</accession>
<dbReference type="EMBL" id="JACGWY010000001">
    <property type="protein sequence ID" value="MBA8815853.1"/>
    <property type="molecule type" value="Genomic_DNA"/>
</dbReference>
<evidence type="ECO:0000313" key="3">
    <source>
        <dbReference type="Proteomes" id="UP000526083"/>
    </source>
</evidence>
<proteinExistence type="predicted"/>
<name>A0A7W3JN89_9MICO</name>